<comment type="caution">
    <text evidence="2">The sequence shown here is derived from an EMBL/GenBank/DDBJ whole genome shotgun (WGS) entry which is preliminary data.</text>
</comment>
<name>A0A3N6WT56_9ACTN</name>
<keyword evidence="3" id="KW-1185">Reference proteome</keyword>
<protein>
    <submittedName>
        <fullName evidence="2">Uncharacterized protein</fullName>
    </submittedName>
</protein>
<organism evidence="2 3">
    <name type="scientific">Aeromicrobium camelliae</name>
    <dbReference type="NCBI Taxonomy" id="1538144"/>
    <lineage>
        <taxon>Bacteria</taxon>
        <taxon>Bacillati</taxon>
        <taxon>Actinomycetota</taxon>
        <taxon>Actinomycetes</taxon>
        <taxon>Propionibacteriales</taxon>
        <taxon>Nocardioidaceae</taxon>
        <taxon>Aeromicrobium</taxon>
    </lineage>
</organism>
<dbReference type="AlphaFoldDB" id="A0A3N6WT56"/>
<dbReference type="Proteomes" id="UP000275225">
    <property type="component" value="Unassembled WGS sequence"/>
</dbReference>
<evidence type="ECO:0000313" key="2">
    <source>
        <dbReference type="EMBL" id="RQN08192.1"/>
    </source>
</evidence>
<feature type="transmembrane region" description="Helical" evidence="1">
    <location>
        <begin position="57"/>
        <end position="79"/>
    </location>
</feature>
<keyword evidence="1" id="KW-0472">Membrane</keyword>
<proteinExistence type="predicted"/>
<feature type="transmembrane region" description="Helical" evidence="1">
    <location>
        <begin position="31"/>
        <end position="51"/>
    </location>
</feature>
<dbReference type="EMBL" id="RQJX01000008">
    <property type="protein sequence ID" value="RQN08192.1"/>
    <property type="molecule type" value="Genomic_DNA"/>
</dbReference>
<evidence type="ECO:0000256" key="1">
    <source>
        <dbReference type="SAM" id="Phobius"/>
    </source>
</evidence>
<gene>
    <name evidence="2" type="ORF">EHW97_07725</name>
</gene>
<feature type="transmembrane region" description="Helical" evidence="1">
    <location>
        <begin position="100"/>
        <end position="120"/>
    </location>
</feature>
<reference evidence="2 3" key="1">
    <citation type="submission" date="2018-11" db="EMBL/GenBank/DDBJ databases">
        <authorList>
            <person name="Li F."/>
        </authorList>
    </citation>
    <scope>NUCLEOTIDE SEQUENCE [LARGE SCALE GENOMIC DNA]</scope>
    <source>
        <strain evidence="2 3">YS17T</strain>
    </source>
</reference>
<feature type="transmembrane region" description="Helical" evidence="1">
    <location>
        <begin position="126"/>
        <end position="146"/>
    </location>
</feature>
<dbReference type="OrthoDB" id="1550909at2"/>
<keyword evidence="1" id="KW-1133">Transmembrane helix</keyword>
<keyword evidence="1" id="KW-0812">Transmembrane</keyword>
<sequence length="205" mass="22039">MNDDTHIDWATPAERRDAVYGAGATPAERGLAAGTGIVGTALVLGWAFWGLGVEWQWWQWLLAGVIGFDVLGGVVANSLNSAKRSHFGPPPSDPSLGERLVRRPVLFAAVHVQPWIVALAYAPALWWWGALWHVGVLAAVVIVVTVPLYLRRPTAAALVVLAVLGGTMLEAPDGWSWLPVALAVKLVLAHAVREEPYRPLPAGDR</sequence>
<dbReference type="RefSeq" id="WP_124236588.1">
    <property type="nucleotide sequence ID" value="NZ_JBHUFI010000006.1"/>
</dbReference>
<accession>A0A3N6WT56</accession>
<evidence type="ECO:0000313" key="3">
    <source>
        <dbReference type="Proteomes" id="UP000275225"/>
    </source>
</evidence>